<proteinExistence type="predicted"/>
<keyword evidence="2" id="KW-1185">Reference proteome</keyword>
<comment type="caution">
    <text evidence="1">The sequence shown here is derived from an EMBL/GenBank/DDBJ whole genome shotgun (WGS) entry which is preliminary data.</text>
</comment>
<gene>
    <name evidence="1" type="ORF">EVAR_49087_1</name>
</gene>
<evidence type="ECO:0000313" key="1">
    <source>
        <dbReference type="EMBL" id="GBP83596.1"/>
    </source>
</evidence>
<reference evidence="1 2" key="1">
    <citation type="journal article" date="2019" name="Commun. Biol.">
        <title>The bagworm genome reveals a unique fibroin gene that provides high tensile strength.</title>
        <authorList>
            <person name="Kono N."/>
            <person name="Nakamura H."/>
            <person name="Ohtoshi R."/>
            <person name="Tomita M."/>
            <person name="Numata K."/>
            <person name="Arakawa K."/>
        </authorList>
    </citation>
    <scope>NUCLEOTIDE SEQUENCE [LARGE SCALE GENOMIC DNA]</scope>
</reference>
<dbReference type="EMBL" id="BGZK01001628">
    <property type="protein sequence ID" value="GBP83596.1"/>
    <property type="molecule type" value="Genomic_DNA"/>
</dbReference>
<dbReference type="AlphaFoldDB" id="A0A4C1Z4R9"/>
<evidence type="ECO:0000313" key="2">
    <source>
        <dbReference type="Proteomes" id="UP000299102"/>
    </source>
</evidence>
<accession>A0A4C1Z4R9</accession>
<protein>
    <submittedName>
        <fullName evidence="1">Uncharacterized protein</fullName>
    </submittedName>
</protein>
<name>A0A4C1Z4R9_EUMVA</name>
<dbReference type="Proteomes" id="UP000299102">
    <property type="component" value="Unassembled WGS sequence"/>
</dbReference>
<sequence length="115" mass="12386">MLSETRPSGMVSPPKAKRDIKVPFHSSTCTHSISPKKIVSKDSEHFEQTSTIVDLFLAPLSTIAETSVHAQKRSSTKPVTDRIKPVSCCGHVVAGGQVPAPLIRHFDASAGGWPR</sequence>
<organism evidence="1 2">
    <name type="scientific">Eumeta variegata</name>
    <name type="common">Bagworm moth</name>
    <name type="synonym">Eumeta japonica</name>
    <dbReference type="NCBI Taxonomy" id="151549"/>
    <lineage>
        <taxon>Eukaryota</taxon>
        <taxon>Metazoa</taxon>
        <taxon>Ecdysozoa</taxon>
        <taxon>Arthropoda</taxon>
        <taxon>Hexapoda</taxon>
        <taxon>Insecta</taxon>
        <taxon>Pterygota</taxon>
        <taxon>Neoptera</taxon>
        <taxon>Endopterygota</taxon>
        <taxon>Lepidoptera</taxon>
        <taxon>Glossata</taxon>
        <taxon>Ditrysia</taxon>
        <taxon>Tineoidea</taxon>
        <taxon>Psychidae</taxon>
        <taxon>Oiketicinae</taxon>
        <taxon>Eumeta</taxon>
    </lineage>
</organism>